<dbReference type="EMBL" id="JADBEM010000001">
    <property type="protein sequence ID" value="MBE1604781.1"/>
    <property type="molecule type" value="Genomic_DNA"/>
</dbReference>
<dbReference type="Proteomes" id="UP000638648">
    <property type="component" value="Unassembled WGS sequence"/>
</dbReference>
<dbReference type="RefSeq" id="WP_202896199.1">
    <property type="nucleotide sequence ID" value="NZ_BAABJL010000114.1"/>
</dbReference>
<keyword evidence="3" id="KW-1185">Reference proteome</keyword>
<accession>A0A927MR26</accession>
<feature type="domain" description="Aminoglycoside phosphotransferase" evidence="1">
    <location>
        <begin position="50"/>
        <end position="157"/>
    </location>
</feature>
<dbReference type="Pfam" id="PF01636">
    <property type="entry name" value="APH"/>
    <property type="match status" value="1"/>
</dbReference>
<dbReference type="InterPro" id="IPR002575">
    <property type="entry name" value="Aminoglycoside_PTrfase"/>
</dbReference>
<gene>
    <name evidence="2" type="ORF">HEB94_001629</name>
</gene>
<dbReference type="AlphaFoldDB" id="A0A927MR26"/>
<dbReference type="InterPro" id="IPR011009">
    <property type="entry name" value="Kinase-like_dom_sf"/>
</dbReference>
<reference evidence="2" key="1">
    <citation type="submission" date="2020-10" db="EMBL/GenBank/DDBJ databases">
        <title>Sequencing the genomes of 1000 actinobacteria strains.</title>
        <authorList>
            <person name="Klenk H.-P."/>
        </authorList>
    </citation>
    <scope>NUCLEOTIDE SEQUENCE</scope>
    <source>
        <strain evidence="2">DSM 45354</strain>
    </source>
</reference>
<evidence type="ECO:0000259" key="1">
    <source>
        <dbReference type="Pfam" id="PF01636"/>
    </source>
</evidence>
<evidence type="ECO:0000313" key="3">
    <source>
        <dbReference type="Proteomes" id="UP000638648"/>
    </source>
</evidence>
<name>A0A927MR26_9ACTN</name>
<protein>
    <recommendedName>
        <fullName evidence="1">Aminoglycoside phosphotransferase domain-containing protein</fullName>
    </recommendedName>
</protein>
<evidence type="ECO:0000313" key="2">
    <source>
        <dbReference type="EMBL" id="MBE1604781.1"/>
    </source>
</evidence>
<comment type="caution">
    <text evidence="2">The sequence shown here is derived from an EMBL/GenBank/DDBJ whole genome shotgun (WGS) entry which is preliminary data.</text>
</comment>
<sequence length="172" mass="18365">MTQPGATASGTDDTVGDQDAMTPAAARRVLATACGQVNLDPSGELIRIGSNAVFRLRTPVIVRIAQGRDVAESASRQVEVARWLQSADYPATRALEVDQPVHTGGGVATFWESLSEGENYAPISQVADLIRRLHQLDAPPSLHLPTFKAFDRIMSRLAAAGDVLTAGERTFP</sequence>
<dbReference type="SUPFAM" id="SSF56112">
    <property type="entry name" value="Protein kinase-like (PK-like)"/>
    <property type="match status" value="1"/>
</dbReference>
<organism evidence="2 3">
    <name type="scientific">Actinopolymorpha pittospori</name>
    <dbReference type="NCBI Taxonomy" id="648752"/>
    <lineage>
        <taxon>Bacteria</taxon>
        <taxon>Bacillati</taxon>
        <taxon>Actinomycetota</taxon>
        <taxon>Actinomycetes</taxon>
        <taxon>Propionibacteriales</taxon>
        <taxon>Actinopolymorphaceae</taxon>
        <taxon>Actinopolymorpha</taxon>
    </lineage>
</organism>
<proteinExistence type="predicted"/>